<proteinExistence type="predicted"/>
<comment type="caution">
    <text evidence="1">The sequence shown here is derived from an EMBL/GenBank/DDBJ whole genome shotgun (WGS) entry which is preliminary data.</text>
</comment>
<dbReference type="InterPro" id="IPR049849">
    <property type="entry name" value="LPFR_strepto"/>
</dbReference>
<accession>A0ABP6LSF7</accession>
<protein>
    <submittedName>
        <fullName evidence="1">Uncharacterized protein</fullName>
    </submittedName>
</protein>
<name>A0ABP6LSF7_9ACTN</name>
<sequence length="45" mass="4810">MFRTTADVLRRIGGAVTTVATVPFRALARLFGGSSASTRRGARRT</sequence>
<keyword evidence="2" id="KW-1185">Reference proteome</keyword>
<evidence type="ECO:0000313" key="2">
    <source>
        <dbReference type="Proteomes" id="UP001501532"/>
    </source>
</evidence>
<reference evidence="2" key="1">
    <citation type="journal article" date="2019" name="Int. J. Syst. Evol. Microbiol.">
        <title>The Global Catalogue of Microorganisms (GCM) 10K type strain sequencing project: providing services to taxonomists for standard genome sequencing and annotation.</title>
        <authorList>
            <consortium name="The Broad Institute Genomics Platform"/>
            <consortium name="The Broad Institute Genome Sequencing Center for Infectious Disease"/>
            <person name="Wu L."/>
            <person name="Ma J."/>
        </authorList>
    </citation>
    <scope>NUCLEOTIDE SEQUENCE [LARGE SCALE GENOMIC DNA]</scope>
    <source>
        <strain evidence="2">JCM 9091</strain>
    </source>
</reference>
<dbReference type="NCBIfam" id="NF040918">
    <property type="entry name" value="LPFR_fam"/>
    <property type="match status" value="1"/>
</dbReference>
<organism evidence="1 2">
    <name type="scientific">Streptomyces glomeratus</name>
    <dbReference type="NCBI Taxonomy" id="284452"/>
    <lineage>
        <taxon>Bacteria</taxon>
        <taxon>Bacillati</taxon>
        <taxon>Actinomycetota</taxon>
        <taxon>Actinomycetes</taxon>
        <taxon>Kitasatosporales</taxon>
        <taxon>Streptomycetaceae</taxon>
        <taxon>Streptomyces</taxon>
    </lineage>
</organism>
<dbReference type="RefSeq" id="WP_234517731.1">
    <property type="nucleotide sequence ID" value="NZ_BAAAUF010000034.1"/>
</dbReference>
<gene>
    <name evidence="1" type="ORF">GCM10010448_39140</name>
</gene>
<dbReference type="EMBL" id="BAAAUF010000034">
    <property type="protein sequence ID" value="GAA3052130.1"/>
    <property type="molecule type" value="Genomic_DNA"/>
</dbReference>
<dbReference type="Proteomes" id="UP001501532">
    <property type="component" value="Unassembled WGS sequence"/>
</dbReference>
<evidence type="ECO:0000313" key="1">
    <source>
        <dbReference type="EMBL" id="GAA3052130.1"/>
    </source>
</evidence>